<dbReference type="OrthoDB" id="6921389at2759"/>
<dbReference type="EMBL" id="VTPC01090042">
    <property type="protein sequence ID" value="KAF2885016.1"/>
    <property type="molecule type" value="Genomic_DNA"/>
</dbReference>
<reference evidence="2" key="1">
    <citation type="submission" date="2019-08" db="EMBL/GenBank/DDBJ databases">
        <title>The genome of the North American firefly Photinus pyralis.</title>
        <authorList>
            <consortium name="Photinus pyralis genome working group"/>
            <person name="Fallon T.R."/>
            <person name="Sander Lower S.E."/>
            <person name="Weng J.-K."/>
        </authorList>
    </citation>
    <scope>NUCLEOTIDE SEQUENCE</scope>
    <source>
        <strain evidence="2">TRF0915ILg1</strain>
        <tissue evidence="2">Whole body</tissue>
    </source>
</reference>
<dbReference type="GO" id="GO:0004659">
    <property type="term" value="F:prenyltransferase activity"/>
    <property type="evidence" value="ECO:0007669"/>
    <property type="project" value="InterPro"/>
</dbReference>
<dbReference type="GO" id="GO:0042811">
    <property type="term" value="P:pheromone biosynthetic process"/>
    <property type="evidence" value="ECO:0007669"/>
    <property type="project" value="UniProtKB-ARBA"/>
</dbReference>
<comment type="caution">
    <text evidence="2">The sequence shown here is derived from an EMBL/GenBank/DDBJ whole genome shotgun (WGS) entry which is preliminary data.</text>
</comment>
<organism evidence="2 3">
    <name type="scientific">Ignelater luminosus</name>
    <name type="common">Cucubano</name>
    <name type="synonym">Pyrophorus luminosus</name>
    <dbReference type="NCBI Taxonomy" id="2038154"/>
    <lineage>
        <taxon>Eukaryota</taxon>
        <taxon>Metazoa</taxon>
        <taxon>Ecdysozoa</taxon>
        <taxon>Arthropoda</taxon>
        <taxon>Hexapoda</taxon>
        <taxon>Insecta</taxon>
        <taxon>Pterygota</taxon>
        <taxon>Neoptera</taxon>
        <taxon>Endopterygota</taxon>
        <taxon>Coleoptera</taxon>
        <taxon>Polyphaga</taxon>
        <taxon>Elateriformia</taxon>
        <taxon>Elateroidea</taxon>
        <taxon>Elateridae</taxon>
        <taxon>Agrypninae</taxon>
        <taxon>Pyrophorini</taxon>
        <taxon>Ignelater</taxon>
    </lineage>
</organism>
<dbReference type="Proteomes" id="UP000801492">
    <property type="component" value="Unassembled WGS sequence"/>
</dbReference>
<sequence>MTFFTFDPETDEITLLEDNERDKNHSSPEDQIAMEMINCFINTCGYFDIPRKLMNALNYWIEAPEDKLEEQWTRYQITTAGVLMTQDICENRKLRRGKPTVHEVYGVPNTINAILHSTMAAFSIKAFETREIIIQHGVGYASNRDLHIELADQNICPTEELYYKICGNKGVLVSFSYQVLFSQELYAIDNIDLTKLVRKIEIFLTIVDECRRIAINRSEEEAVLKYALSIVKSSGCFEYAKKQLRLLRKEILEEHNNFARNALMDSFLNDYLDVPTEFEDVTWEL</sequence>
<dbReference type="InterPro" id="IPR008949">
    <property type="entry name" value="Isoprenoid_synthase_dom_sf"/>
</dbReference>
<dbReference type="Gene3D" id="1.10.600.10">
    <property type="entry name" value="Farnesyl Diphosphate Synthase"/>
    <property type="match status" value="1"/>
</dbReference>
<name>A0A8K0G3V8_IGNLU</name>
<dbReference type="Pfam" id="PF00348">
    <property type="entry name" value="polyprenyl_synt"/>
    <property type="match status" value="1"/>
</dbReference>
<keyword evidence="1" id="KW-0808">Transferase</keyword>
<evidence type="ECO:0000313" key="3">
    <source>
        <dbReference type="Proteomes" id="UP000801492"/>
    </source>
</evidence>
<proteinExistence type="inferred from homology"/>
<accession>A0A8K0G3V8</accession>
<protein>
    <submittedName>
        <fullName evidence="2">Uncharacterized protein</fullName>
    </submittedName>
</protein>
<evidence type="ECO:0000256" key="1">
    <source>
        <dbReference type="RuleBase" id="RU004466"/>
    </source>
</evidence>
<dbReference type="GO" id="GO:0008299">
    <property type="term" value="P:isoprenoid biosynthetic process"/>
    <property type="evidence" value="ECO:0007669"/>
    <property type="project" value="InterPro"/>
</dbReference>
<comment type="similarity">
    <text evidence="1">Belongs to the FPP/GGPP synthase family.</text>
</comment>
<gene>
    <name evidence="2" type="ORF">ILUMI_21132</name>
</gene>
<dbReference type="AlphaFoldDB" id="A0A8K0G3V8"/>
<dbReference type="InterPro" id="IPR000092">
    <property type="entry name" value="Polyprenyl_synt"/>
</dbReference>
<evidence type="ECO:0000313" key="2">
    <source>
        <dbReference type="EMBL" id="KAF2885016.1"/>
    </source>
</evidence>
<dbReference type="SUPFAM" id="SSF48576">
    <property type="entry name" value="Terpenoid synthases"/>
    <property type="match status" value="1"/>
</dbReference>
<keyword evidence="3" id="KW-1185">Reference proteome</keyword>